<evidence type="ECO:0000313" key="3">
    <source>
        <dbReference type="Proteomes" id="UP000177925"/>
    </source>
</evidence>
<accession>A0A1F6THJ0</accession>
<dbReference type="Proteomes" id="UP000177925">
    <property type="component" value="Unassembled WGS sequence"/>
</dbReference>
<feature type="transmembrane region" description="Helical" evidence="1">
    <location>
        <begin position="78"/>
        <end position="101"/>
    </location>
</feature>
<gene>
    <name evidence="2" type="ORF">A2150_08265</name>
</gene>
<dbReference type="AlphaFoldDB" id="A0A1F6THJ0"/>
<feature type="transmembrane region" description="Helical" evidence="1">
    <location>
        <begin position="185"/>
        <end position="206"/>
    </location>
</feature>
<name>A0A1F6THJ0_9PROT</name>
<proteinExistence type="predicted"/>
<evidence type="ECO:0000313" key="2">
    <source>
        <dbReference type="EMBL" id="OGI44600.1"/>
    </source>
</evidence>
<reference evidence="2 3" key="1">
    <citation type="journal article" date="2016" name="Nat. Commun.">
        <title>Thousands of microbial genomes shed light on interconnected biogeochemical processes in an aquifer system.</title>
        <authorList>
            <person name="Anantharaman K."/>
            <person name="Brown C.T."/>
            <person name="Hug L.A."/>
            <person name="Sharon I."/>
            <person name="Castelle C.J."/>
            <person name="Probst A.J."/>
            <person name="Thomas B.C."/>
            <person name="Singh A."/>
            <person name="Wilkins M.J."/>
            <person name="Karaoz U."/>
            <person name="Brodie E.L."/>
            <person name="Williams K.H."/>
            <person name="Hubbard S.S."/>
            <person name="Banfield J.F."/>
        </authorList>
    </citation>
    <scope>NUCLEOTIDE SEQUENCE [LARGE SCALE GENOMIC DNA]</scope>
</reference>
<keyword evidence="1" id="KW-0812">Transmembrane</keyword>
<feature type="transmembrane region" description="Helical" evidence="1">
    <location>
        <begin position="113"/>
        <end position="134"/>
    </location>
</feature>
<keyword evidence="1" id="KW-1133">Transmembrane helix</keyword>
<dbReference type="EMBL" id="MFSS01000018">
    <property type="protein sequence ID" value="OGI44600.1"/>
    <property type="molecule type" value="Genomic_DNA"/>
</dbReference>
<sequence>MEQVNLALEPLRIFLTQLGEFLPKLILAIVILIAGWLLAKSVRFVMIRGLKAVNFNVLADRAGIDNFLKQGGIKSDTVGILGVLAYWFVILATLMVTFNGLGLAYVTELVGQVLLFIPKVIVAVLILAFGAYFARFVSTTLTTYLRNVGLEDATMLGRITFYAIMVFVVLIALDQVSIGGDVIRLSFLILLSGAVLAAALAFGIGGQKSAAELLEKWRPRKTGGKGRG</sequence>
<organism evidence="2 3">
    <name type="scientific">Candidatus Muproteobacteria bacterium RBG_16_64_11</name>
    <dbReference type="NCBI Taxonomy" id="1817758"/>
    <lineage>
        <taxon>Bacteria</taxon>
        <taxon>Pseudomonadati</taxon>
        <taxon>Pseudomonadota</taxon>
        <taxon>Candidatus Muproteobacteria</taxon>
    </lineage>
</organism>
<feature type="transmembrane region" description="Helical" evidence="1">
    <location>
        <begin position="155"/>
        <end position="173"/>
    </location>
</feature>
<dbReference type="Pfam" id="PF05552">
    <property type="entry name" value="MS_channel_1st_1"/>
    <property type="match status" value="2"/>
</dbReference>
<dbReference type="Gene3D" id="1.10.287.1260">
    <property type="match status" value="1"/>
</dbReference>
<evidence type="ECO:0000256" key="1">
    <source>
        <dbReference type="SAM" id="Phobius"/>
    </source>
</evidence>
<protein>
    <submittedName>
        <fullName evidence="2">Uncharacterized protein</fullName>
    </submittedName>
</protein>
<feature type="transmembrane region" description="Helical" evidence="1">
    <location>
        <begin position="21"/>
        <end position="39"/>
    </location>
</feature>
<dbReference type="InterPro" id="IPR008910">
    <property type="entry name" value="MSC_TM_helix"/>
</dbReference>
<keyword evidence="1" id="KW-0472">Membrane</keyword>
<comment type="caution">
    <text evidence="2">The sequence shown here is derived from an EMBL/GenBank/DDBJ whole genome shotgun (WGS) entry which is preliminary data.</text>
</comment>